<name>A0A178EWT0_TRIRU</name>
<dbReference type="EMBL" id="LHPM01000017">
    <property type="protein sequence ID" value="OAL64256.1"/>
    <property type="molecule type" value="Genomic_DNA"/>
</dbReference>
<dbReference type="Pfam" id="PF10017">
    <property type="entry name" value="Methyltransf_33"/>
    <property type="match status" value="1"/>
</dbReference>
<protein>
    <recommendedName>
        <fullName evidence="3">Histidine-specific methyltransferase SAM-dependent domain-containing protein</fullName>
    </recommendedName>
</protein>
<keyword evidence="1" id="KW-0489">Methyltransferase</keyword>
<comment type="caution">
    <text evidence="4">The sequence shown here is derived from an EMBL/GenBank/DDBJ whole genome shotgun (WGS) entry which is preliminary data.</text>
</comment>
<dbReference type="Proteomes" id="UP000243015">
    <property type="component" value="Unassembled WGS sequence"/>
</dbReference>
<accession>A0A178EWT0</accession>
<reference evidence="4 5" key="1">
    <citation type="submission" date="2016-05" db="EMBL/GenBank/DDBJ databases">
        <title>Genome sequencing of Trichophyton rubrum CMCC(F)T1i isolated from hair.</title>
        <authorList>
            <person name="Zhan P."/>
            <person name="Tao Y."/>
            <person name="Liu W."/>
        </authorList>
    </citation>
    <scope>NUCLEOTIDE SEQUENCE [LARGE SCALE GENOMIC DNA]</scope>
    <source>
        <strain evidence="5">CMCC(F)T1i</strain>
    </source>
</reference>
<evidence type="ECO:0000256" key="1">
    <source>
        <dbReference type="ARBA" id="ARBA00022603"/>
    </source>
</evidence>
<sequence>MFQGGKGDLVEALFRRVFSTNWFNNTHKTRQKEAWDCKKYWIFSHPPYFSILLKASSAMIIRSCMPCTVVQAFGVKQPPKSQSYQHTSKGFLPKSHFKAVLVDTRTLMCEAGTVIDIGGGRLESSLKELTEYQFLGSNGGNPRDLPTGLFYNTRGLKIWKDITHLPEYQQTQDEINLLNSFKGQIADWIVEGCTIVDMAHLEQLKVEVQYFALDLSKQALEQTMEQLVPEFHYVRCFGLWGDFSDGLNWLRPVKSPKLILSLGSMFGNDEFSLAVSRLEEWKHVMGRNDLMLLGLDACDYLPELWESYHDPQRVWDSFIRNGLKYSNEVLRCDWYKEEDWQISGRIDSSPDTVHRFSIIARRDVHCHPLGLHFSAGERVDFFEAWKYGPERMRSQFKMAGFAEVERWQAPGNRPFYEYLLMNSDFTKY</sequence>
<dbReference type="InterPro" id="IPR019257">
    <property type="entry name" value="MeTrfase_dom"/>
</dbReference>
<dbReference type="Gene3D" id="3.40.50.150">
    <property type="entry name" value="Vaccinia Virus protein VP39"/>
    <property type="match status" value="1"/>
</dbReference>
<dbReference type="PANTHER" id="PTHR43397">
    <property type="entry name" value="ERGOTHIONEINE BIOSYNTHESIS PROTEIN 1"/>
    <property type="match status" value="1"/>
</dbReference>
<dbReference type="GO" id="GO:0032259">
    <property type="term" value="P:methylation"/>
    <property type="evidence" value="ECO:0007669"/>
    <property type="project" value="UniProtKB-KW"/>
</dbReference>
<dbReference type="VEuPathDB" id="FungiDB:TERG_05445"/>
<keyword evidence="2" id="KW-0808">Transferase</keyword>
<dbReference type="InterPro" id="IPR017805">
    <property type="entry name" value="SAM_MeTrfase_EasF-type_put"/>
</dbReference>
<feature type="domain" description="Histidine-specific methyltransferase SAM-dependent" evidence="3">
    <location>
        <begin position="141"/>
        <end position="413"/>
    </location>
</feature>
<gene>
    <name evidence="4" type="ORF">A7C99_4914</name>
</gene>
<dbReference type="InterPro" id="IPR029063">
    <property type="entry name" value="SAM-dependent_MTases_sf"/>
</dbReference>
<dbReference type="GO" id="GO:0008168">
    <property type="term" value="F:methyltransferase activity"/>
    <property type="evidence" value="ECO:0007669"/>
    <property type="project" value="UniProtKB-KW"/>
</dbReference>
<proteinExistence type="predicted"/>
<dbReference type="NCBIfam" id="TIGR03439">
    <property type="entry name" value="methyl_EasF"/>
    <property type="match status" value="1"/>
</dbReference>
<dbReference type="PANTHER" id="PTHR43397:SF1">
    <property type="entry name" value="ERGOTHIONEINE BIOSYNTHESIS PROTEIN 1"/>
    <property type="match status" value="1"/>
</dbReference>
<organism evidence="4 5">
    <name type="scientific">Trichophyton rubrum</name>
    <name type="common">Athlete's foot fungus</name>
    <name type="synonym">Epidermophyton rubrum</name>
    <dbReference type="NCBI Taxonomy" id="5551"/>
    <lineage>
        <taxon>Eukaryota</taxon>
        <taxon>Fungi</taxon>
        <taxon>Dikarya</taxon>
        <taxon>Ascomycota</taxon>
        <taxon>Pezizomycotina</taxon>
        <taxon>Eurotiomycetes</taxon>
        <taxon>Eurotiomycetidae</taxon>
        <taxon>Onygenales</taxon>
        <taxon>Arthrodermataceae</taxon>
        <taxon>Trichophyton</taxon>
    </lineage>
</organism>
<dbReference type="AlphaFoldDB" id="A0A178EWT0"/>
<dbReference type="InterPro" id="IPR051128">
    <property type="entry name" value="EgtD_Methyltrsf_superfamily"/>
</dbReference>
<evidence type="ECO:0000313" key="5">
    <source>
        <dbReference type="Proteomes" id="UP000243015"/>
    </source>
</evidence>
<evidence type="ECO:0000313" key="4">
    <source>
        <dbReference type="EMBL" id="OAL64256.1"/>
    </source>
</evidence>
<evidence type="ECO:0000259" key="3">
    <source>
        <dbReference type="Pfam" id="PF10017"/>
    </source>
</evidence>
<evidence type="ECO:0000256" key="2">
    <source>
        <dbReference type="ARBA" id="ARBA00022679"/>
    </source>
</evidence>